<evidence type="ECO:0000313" key="3">
    <source>
        <dbReference type="Proteomes" id="UP000003412"/>
    </source>
</evidence>
<dbReference type="PANTHER" id="PTHR42916">
    <property type="entry name" value="2-SUCCINYL-5-ENOLPYRUVYL-6-HYDROXY-3-CYCLOHEXENE-1-CARBOXYLATE SYNTHASE"/>
    <property type="match status" value="1"/>
</dbReference>
<dbReference type="CDD" id="cd02009">
    <property type="entry name" value="TPP_SHCHC_synthase"/>
    <property type="match status" value="1"/>
</dbReference>
<dbReference type="Proteomes" id="UP000003412">
    <property type="component" value="Chromosome"/>
</dbReference>
<organism evidence="2 3">
    <name type="scientific">Listeria marthii FSL S4-120</name>
    <dbReference type="NCBI Taxonomy" id="702457"/>
    <lineage>
        <taxon>Bacteria</taxon>
        <taxon>Bacillati</taxon>
        <taxon>Bacillota</taxon>
        <taxon>Bacilli</taxon>
        <taxon>Bacillales</taxon>
        <taxon>Listeriaceae</taxon>
        <taxon>Listeria</taxon>
    </lineage>
</organism>
<feature type="domain" description="Thiamine pyrophosphate enzyme TPP-binding" evidence="1">
    <location>
        <begin position="74"/>
        <end position="189"/>
    </location>
</feature>
<dbReference type="EMBL" id="ADXF01000702">
    <property type="protein sequence ID" value="EFR87500.1"/>
    <property type="molecule type" value="Genomic_DNA"/>
</dbReference>
<evidence type="ECO:0000313" key="2">
    <source>
        <dbReference type="EMBL" id="EFR87500.1"/>
    </source>
</evidence>
<dbReference type="SUPFAM" id="SSF52518">
    <property type="entry name" value="Thiamin diphosphate-binding fold (THDP-binding)"/>
    <property type="match status" value="1"/>
</dbReference>
<feature type="non-terminal residue" evidence="2">
    <location>
        <position position="1"/>
    </location>
</feature>
<dbReference type="Pfam" id="PF02775">
    <property type="entry name" value="TPP_enzyme_C"/>
    <property type="match status" value="1"/>
</dbReference>
<sequence>YNKVAREIVMSEMANTTTLEEGKIVAELRRLLPDKAGLFIGNSMPIRDVDTYFPQIDKKIKMLANRGANGIDGVVSSALGASVVFQPMFLLIGDLSFYHDMNGLLMAKKYKMNLTIIIVNNDGGGIFSFLPQANEPKYFESLFGTSTELDFRFAAAFYDADYHEAKTTDELEEAIDKAGYHKGLDIIEVKTNRHENKANHQSLWAKIADALKALD</sequence>
<gene>
    <name evidence="2" type="ORF">NT05LM_1967</name>
</gene>
<dbReference type="PANTHER" id="PTHR42916:SF1">
    <property type="entry name" value="PROTEIN PHYLLO, CHLOROPLASTIC"/>
    <property type="match status" value="1"/>
</dbReference>
<evidence type="ECO:0000259" key="1">
    <source>
        <dbReference type="Pfam" id="PF02775"/>
    </source>
</evidence>
<proteinExistence type="predicted"/>
<name>A0ABP2K0J1_9LIST</name>
<accession>A0ABP2K0J1</accession>
<comment type="caution">
    <text evidence="2">The sequence shown here is derived from an EMBL/GenBank/DDBJ whole genome shotgun (WGS) entry which is preliminary data.</text>
</comment>
<dbReference type="Gene3D" id="3.40.50.970">
    <property type="match status" value="1"/>
</dbReference>
<dbReference type="InterPro" id="IPR029061">
    <property type="entry name" value="THDP-binding"/>
</dbReference>
<reference evidence="2 3" key="1">
    <citation type="journal article" date="2010" name="Microbiol. Resour. Announc.">
        <title>Comparative genomics of the bacterial genus Listeria: Genome evolution is characterized by limited gene acquisition and limited gene loss.</title>
        <authorList>
            <person name="den Bakker H.C."/>
            <person name="Cummings C.A."/>
            <person name="Ferreira V."/>
            <person name="Vatta P."/>
            <person name="Orsi R.H."/>
            <person name="Degoricija L."/>
            <person name="Barker M."/>
            <person name="Petrauskene O."/>
            <person name="Furtado M.R."/>
            <person name="Wiedmann M."/>
        </authorList>
    </citation>
    <scope>NUCLEOTIDE SEQUENCE [LARGE SCALE GENOMIC DNA]</scope>
    <source>
        <strain evidence="2 3">FSL S4-120</strain>
    </source>
</reference>
<dbReference type="InterPro" id="IPR011766">
    <property type="entry name" value="TPP_enzyme_TPP-bd"/>
</dbReference>
<protein>
    <submittedName>
        <fullName evidence="2">2-succinyl-5-enolpyruvyl-6-hydroxy-3-cyclohexene-1-carboxylate synthase</fullName>
    </submittedName>
</protein>
<keyword evidence="3" id="KW-1185">Reference proteome</keyword>